<sequence length="272" mass="31404">MFIIDIMKSFIILYLSIRRKVSFLRNFRNYIRMLSRRNNNLIGAPDICAADSQNFLKDTKSPKLSSIRLELLPISELKSHEDIEAPRFKMLLSDIVSRKLVLKPIIVESKKFIVIDGHHRLAALKALGVKHVPAYVVDYHHDVPVLSGWMFAGEQVSGKVFKILEEMESLCKPGPDELLVKTADDMLHIQVDRIDIYLAIKEIDIINKLHLIKIPYNERAHSHFNVLILPPPLKHTDVYRIAEKGLVFPPRTTLHITDLKKCYRTFLLKNLL</sequence>
<dbReference type="SUPFAM" id="SSF110849">
    <property type="entry name" value="ParB/Sulfiredoxin"/>
    <property type="match status" value="1"/>
</dbReference>
<evidence type="ECO:0000313" key="6">
    <source>
        <dbReference type="EMBL" id="RSN72855.1"/>
    </source>
</evidence>
<keyword evidence="4" id="KW-0067">ATP-binding</keyword>
<evidence type="ECO:0000256" key="4">
    <source>
        <dbReference type="ARBA" id="ARBA00022840"/>
    </source>
</evidence>
<dbReference type="InterPro" id="IPR036086">
    <property type="entry name" value="ParB/Sulfiredoxin_sf"/>
</dbReference>
<dbReference type="CDD" id="cd16400">
    <property type="entry name" value="ParB_Srx_like_nuclease"/>
    <property type="match status" value="1"/>
</dbReference>
<keyword evidence="7" id="KW-1185">Reference proteome</keyword>
<comment type="caution">
    <text evidence="6">The sequence shown here is derived from an EMBL/GenBank/DDBJ whole genome shotgun (WGS) entry which is preliminary data.</text>
</comment>
<evidence type="ECO:0000256" key="1">
    <source>
        <dbReference type="ARBA" id="ARBA00022679"/>
    </source>
</evidence>
<dbReference type="Pfam" id="PF02195">
    <property type="entry name" value="ParB_N"/>
    <property type="match status" value="1"/>
</dbReference>
<keyword evidence="2" id="KW-0547">Nucleotide-binding</keyword>
<keyword evidence="1" id="KW-0808">Transferase</keyword>
<dbReference type="AlphaFoldDB" id="A0A3R9QC18"/>
<dbReference type="Proteomes" id="UP000277582">
    <property type="component" value="Unassembled WGS sequence"/>
</dbReference>
<dbReference type="SMART" id="SM00470">
    <property type="entry name" value="ParB"/>
    <property type="match status" value="1"/>
</dbReference>
<organism evidence="6 7">
    <name type="scientific">Candidatus Methanodesulfokora washburnensis</name>
    <dbReference type="NCBI Taxonomy" id="2478471"/>
    <lineage>
        <taxon>Archaea</taxon>
        <taxon>Thermoproteota</taxon>
        <taxon>Candidatus Korarchaeia</taxon>
        <taxon>Candidatus Korarchaeia incertae sedis</taxon>
        <taxon>Candidatus Methanodesulfokora</taxon>
    </lineage>
</organism>
<dbReference type="InterPro" id="IPR023098">
    <property type="entry name" value="SerK/SbnI_C"/>
</dbReference>
<evidence type="ECO:0000259" key="5">
    <source>
        <dbReference type="SMART" id="SM00470"/>
    </source>
</evidence>
<name>A0A3R9QC18_9CREN</name>
<dbReference type="Gene3D" id="3.30.1760.10">
    <property type="entry name" value="Conserved hypothetical protein from pyrococcus furiosus pfu- 392566-001, domain 2"/>
    <property type="match status" value="1"/>
</dbReference>
<accession>A0A3R9QC18</accession>
<gene>
    <name evidence="6" type="ORF">D6D85_12480</name>
</gene>
<protein>
    <recommendedName>
        <fullName evidence="5">ParB-like N-terminal domain-containing protein</fullName>
    </recommendedName>
</protein>
<dbReference type="EMBL" id="RCOS01000137">
    <property type="protein sequence ID" value="RSN72855.1"/>
    <property type="molecule type" value="Genomic_DNA"/>
</dbReference>
<evidence type="ECO:0000313" key="7">
    <source>
        <dbReference type="Proteomes" id="UP000277582"/>
    </source>
</evidence>
<dbReference type="GO" id="GO:0016301">
    <property type="term" value="F:kinase activity"/>
    <property type="evidence" value="ECO:0007669"/>
    <property type="project" value="UniProtKB-KW"/>
</dbReference>
<evidence type="ECO:0000256" key="3">
    <source>
        <dbReference type="ARBA" id="ARBA00022777"/>
    </source>
</evidence>
<keyword evidence="3" id="KW-0418">Kinase</keyword>
<evidence type="ECO:0000256" key="2">
    <source>
        <dbReference type="ARBA" id="ARBA00022741"/>
    </source>
</evidence>
<dbReference type="GO" id="GO:0005524">
    <property type="term" value="F:ATP binding"/>
    <property type="evidence" value="ECO:0007669"/>
    <property type="project" value="UniProtKB-KW"/>
</dbReference>
<dbReference type="Gene3D" id="3.90.1530.10">
    <property type="entry name" value="Conserved hypothetical protein from pyrococcus furiosus pfu- 392566-001, ParB domain"/>
    <property type="match status" value="1"/>
</dbReference>
<proteinExistence type="predicted"/>
<reference evidence="6 7" key="1">
    <citation type="submission" date="2018-10" db="EMBL/GenBank/DDBJ databases">
        <title>Co-occurring genomic capacity for anaerobic methane metabolism and dissimilatory sulfite reduction discovered in the Korarchaeota.</title>
        <authorList>
            <person name="Mckay L.J."/>
            <person name="Dlakic M."/>
            <person name="Fields M.W."/>
            <person name="Delmont T.O."/>
            <person name="Eren A.M."/>
            <person name="Jay Z.J."/>
            <person name="Klingelsmith K.B."/>
            <person name="Rusch D.B."/>
            <person name="Inskeep W.P."/>
        </authorList>
    </citation>
    <scope>NUCLEOTIDE SEQUENCE [LARGE SCALE GENOMIC DNA]</scope>
    <source>
        <strain evidence="6 7">MDKW</strain>
    </source>
</reference>
<dbReference type="InterPro" id="IPR003115">
    <property type="entry name" value="ParB_N"/>
</dbReference>
<feature type="domain" description="ParB-like N-terminal" evidence="5">
    <location>
        <begin position="70"/>
        <end position="143"/>
    </location>
</feature>